<dbReference type="PANTHER" id="PTHR43352:SF1">
    <property type="entry name" value="ANTHRANILATE--COA LIGASE"/>
    <property type="match status" value="1"/>
</dbReference>
<evidence type="ECO:0000256" key="1">
    <source>
        <dbReference type="ARBA" id="ARBA00022598"/>
    </source>
</evidence>
<dbReference type="Proteomes" id="UP000309450">
    <property type="component" value="Unassembled WGS sequence"/>
</dbReference>
<dbReference type="EMBL" id="SSND01000003">
    <property type="protein sequence ID" value="THD83082.1"/>
    <property type="molecule type" value="Genomic_DNA"/>
</dbReference>
<keyword evidence="1 4" id="KW-0436">Ligase</keyword>
<dbReference type="Gene3D" id="3.30.300.30">
    <property type="match status" value="1"/>
</dbReference>
<name>A0A4S3MMN4_9RHOB</name>
<comment type="caution">
    <text evidence="4">The sequence shown here is derived from an EMBL/GenBank/DDBJ whole genome shotgun (WGS) entry which is preliminary data.</text>
</comment>
<reference evidence="4 5" key="1">
    <citation type="submission" date="2019-04" db="EMBL/GenBank/DDBJ databases">
        <title>Draft genome sequence of Gemmobacter aestuarii sp. nov.</title>
        <authorList>
            <person name="Hameed A."/>
            <person name="Lin S.-Y."/>
            <person name="Shahina M."/>
            <person name="Lai W.-A."/>
            <person name="Young C.-C."/>
        </authorList>
    </citation>
    <scope>NUCLEOTIDE SEQUENCE [LARGE SCALE GENOMIC DNA]</scope>
    <source>
        <strain evidence="4 5">CC-PW-75</strain>
    </source>
</reference>
<dbReference type="InterPro" id="IPR000873">
    <property type="entry name" value="AMP-dep_synth/lig_dom"/>
</dbReference>
<gene>
    <name evidence="4" type="ORF">E7811_13180</name>
</gene>
<evidence type="ECO:0000259" key="3">
    <source>
        <dbReference type="Pfam" id="PF13193"/>
    </source>
</evidence>
<dbReference type="Gene3D" id="3.40.50.12780">
    <property type="entry name" value="N-terminal domain of ligase-like"/>
    <property type="match status" value="1"/>
</dbReference>
<dbReference type="InterPro" id="IPR045851">
    <property type="entry name" value="AMP-bd_C_sf"/>
</dbReference>
<dbReference type="SUPFAM" id="SSF56801">
    <property type="entry name" value="Acetyl-CoA synthetase-like"/>
    <property type="match status" value="1"/>
</dbReference>
<evidence type="ECO:0000313" key="5">
    <source>
        <dbReference type="Proteomes" id="UP000309450"/>
    </source>
</evidence>
<dbReference type="OrthoDB" id="9803968at2"/>
<feature type="domain" description="AMP-binding enzyme C-terminal" evidence="3">
    <location>
        <begin position="419"/>
        <end position="492"/>
    </location>
</feature>
<accession>A0A4S3MMN4</accession>
<dbReference type="PANTHER" id="PTHR43352">
    <property type="entry name" value="ACETYL-COA SYNTHETASE"/>
    <property type="match status" value="1"/>
</dbReference>
<dbReference type="RefSeq" id="WP_136395110.1">
    <property type="nucleotide sequence ID" value="NZ_SSND01000003.1"/>
</dbReference>
<dbReference type="GO" id="GO:0044550">
    <property type="term" value="P:secondary metabolite biosynthetic process"/>
    <property type="evidence" value="ECO:0007669"/>
    <property type="project" value="TreeGrafter"/>
</dbReference>
<dbReference type="GO" id="GO:0016878">
    <property type="term" value="F:acid-thiol ligase activity"/>
    <property type="evidence" value="ECO:0007669"/>
    <property type="project" value="TreeGrafter"/>
</dbReference>
<sequence>MRSEFASAPWPSCPAPFNLAAHVLARAGARADRSALQVVRPTGAERWSYARLEAAVRGTGTGFGRMGLAPGARILMRLGNTPDFPVVYLAALAAGFVPVPTSPLLTGPEIMRMAAVVAPDLIVAGPDIALPDPLTCPVLPSDRLADMAALPPCDYDMGSPDRLAYVVFTSGTSGRPQAVAHAHRAIWARGMMHQGWYGLTEDDRLLHAGAFNWTFTLGTGLLDPWTVGATALIPAPGVTPAQIPHLARRFDATILAGAPGVFRQMLREGMPPLPRLRHALVAGERLPEALRDDWVAATGTPMHESLGMSECSTFISGSPARPAPRGATGHPQPGRHVAILGPDGAPVPIGETGELAIARSDPGLFLEYIGDPAATAARFRGDWFLTGDMARADAGGAITYLGRDDDMMNAGGFRVSPTEVEAAFADCPGVAECAAVEVEVRADVRVIGLFYTGPQPLDEAALVAHAQARLARYKAPRLYRHLDALPRGANNKLNRRALRALGAGDSA</sequence>
<proteinExistence type="predicted"/>
<dbReference type="AlphaFoldDB" id="A0A4S3MMN4"/>
<evidence type="ECO:0000313" key="4">
    <source>
        <dbReference type="EMBL" id="THD83082.1"/>
    </source>
</evidence>
<feature type="domain" description="AMP-dependent synthetase/ligase" evidence="2">
    <location>
        <begin position="27"/>
        <end position="368"/>
    </location>
</feature>
<dbReference type="InterPro" id="IPR025110">
    <property type="entry name" value="AMP-bd_C"/>
</dbReference>
<dbReference type="Pfam" id="PF13193">
    <property type="entry name" value="AMP-binding_C"/>
    <property type="match status" value="1"/>
</dbReference>
<organism evidence="4 5">
    <name type="scientific">Aliigemmobacter aestuarii</name>
    <dbReference type="NCBI Taxonomy" id="1445661"/>
    <lineage>
        <taxon>Bacteria</taxon>
        <taxon>Pseudomonadati</taxon>
        <taxon>Pseudomonadota</taxon>
        <taxon>Alphaproteobacteria</taxon>
        <taxon>Rhodobacterales</taxon>
        <taxon>Paracoccaceae</taxon>
        <taxon>Aliigemmobacter</taxon>
    </lineage>
</organism>
<keyword evidence="5" id="KW-1185">Reference proteome</keyword>
<dbReference type="Pfam" id="PF00501">
    <property type="entry name" value="AMP-binding"/>
    <property type="match status" value="1"/>
</dbReference>
<evidence type="ECO:0000259" key="2">
    <source>
        <dbReference type="Pfam" id="PF00501"/>
    </source>
</evidence>
<protein>
    <submittedName>
        <fullName evidence="4">Long-chain fatty acid--CoA ligase</fullName>
    </submittedName>
</protein>
<dbReference type="InterPro" id="IPR042099">
    <property type="entry name" value="ANL_N_sf"/>
</dbReference>